<dbReference type="RefSeq" id="WP_043100937.1">
    <property type="nucleotide sequence ID" value="NZ_JACHET010000001.1"/>
</dbReference>
<dbReference type="NCBIfam" id="NF003816">
    <property type="entry name" value="PRK05406.1-5"/>
    <property type="match status" value="1"/>
</dbReference>
<dbReference type="PANTHER" id="PTHR30292:SF0">
    <property type="entry name" value="5-OXOPROLINASE SUBUNIT A"/>
    <property type="match status" value="1"/>
</dbReference>
<dbReference type="Proteomes" id="UP000560000">
    <property type="component" value="Unassembled WGS sequence"/>
</dbReference>
<dbReference type="AlphaFoldDB" id="A0A099CXD3"/>
<name>A0A099CXD3_9GAMM</name>
<evidence type="ECO:0000313" key="5">
    <source>
        <dbReference type="Proteomes" id="UP000560000"/>
    </source>
</evidence>
<dbReference type="EMBL" id="JACHET010000001">
    <property type="protein sequence ID" value="MBB6183227.1"/>
    <property type="molecule type" value="Genomic_DNA"/>
</dbReference>
<accession>A0A099CXD3</accession>
<gene>
    <name evidence="1" type="primary">pxpA</name>
    <name evidence="3" type="ORF">HNQ86_000572</name>
    <name evidence="2" type="ORF">LF63_0108200</name>
</gene>
<keyword evidence="1" id="KW-0067">ATP-binding</keyword>
<dbReference type="NCBIfam" id="NF003814">
    <property type="entry name" value="PRK05406.1-3"/>
    <property type="match status" value="1"/>
</dbReference>
<protein>
    <recommendedName>
        <fullName evidence="1">5-oxoprolinase subunit A</fullName>
        <shortName evidence="1">5-OPase subunit A</shortName>
        <ecNumber evidence="1">3.5.2.9</ecNumber>
    </recommendedName>
    <alternativeName>
        <fullName evidence="1">5-oxoprolinase (ATP-hydrolyzing) subunit A</fullName>
    </alternativeName>
</protein>
<dbReference type="PANTHER" id="PTHR30292">
    <property type="entry name" value="UNCHARACTERIZED PROTEIN YBGL-RELATED"/>
    <property type="match status" value="1"/>
</dbReference>
<dbReference type="CDD" id="cd10787">
    <property type="entry name" value="LamB_YcsF_like"/>
    <property type="match status" value="1"/>
</dbReference>
<dbReference type="Pfam" id="PF03746">
    <property type="entry name" value="LamB_YcsF"/>
    <property type="match status" value="1"/>
</dbReference>
<dbReference type="OrthoDB" id="9773478at2"/>
<organism evidence="2 4">
    <name type="scientific">Oleiagrimonas soli</name>
    <dbReference type="NCBI Taxonomy" id="1543381"/>
    <lineage>
        <taxon>Bacteria</taxon>
        <taxon>Pseudomonadati</taxon>
        <taxon>Pseudomonadota</taxon>
        <taxon>Gammaproteobacteria</taxon>
        <taxon>Lysobacterales</taxon>
        <taxon>Rhodanobacteraceae</taxon>
        <taxon>Oleiagrimonas</taxon>
    </lineage>
</organism>
<evidence type="ECO:0000256" key="1">
    <source>
        <dbReference type="HAMAP-Rule" id="MF_00691"/>
    </source>
</evidence>
<comment type="similarity">
    <text evidence="1">Belongs to the LamB/PxpA family.</text>
</comment>
<evidence type="ECO:0000313" key="4">
    <source>
        <dbReference type="Proteomes" id="UP000029708"/>
    </source>
</evidence>
<dbReference type="InterPro" id="IPR005501">
    <property type="entry name" value="LamB/YcsF/PxpA-like"/>
</dbReference>
<keyword evidence="1" id="KW-0378">Hydrolase</keyword>
<reference evidence="3 5" key="2">
    <citation type="submission" date="2020-08" db="EMBL/GenBank/DDBJ databases">
        <title>Genomic Encyclopedia of Type Strains, Phase IV (KMG-IV): sequencing the most valuable type-strain genomes for metagenomic binning, comparative biology and taxonomic classification.</title>
        <authorList>
            <person name="Goeker M."/>
        </authorList>
    </citation>
    <scope>NUCLEOTIDE SEQUENCE [LARGE SCALE GENOMIC DNA]</scope>
    <source>
        <strain evidence="3 5">DSM 107085</strain>
    </source>
</reference>
<dbReference type="Proteomes" id="UP000029708">
    <property type="component" value="Unassembled WGS sequence"/>
</dbReference>
<dbReference type="STRING" id="1543381.LF63_0108200"/>
<dbReference type="GO" id="GO:0005524">
    <property type="term" value="F:ATP binding"/>
    <property type="evidence" value="ECO:0007669"/>
    <property type="project" value="UniProtKB-UniRule"/>
</dbReference>
<comment type="catalytic activity">
    <reaction evidence="1">
        <text>5-oxo-L-proline + ATP + 2 H2O = L-glutamate + ADP + phosphate + H(+)</text>
        <dbReference type="Rhea" id="RHEA:10348"/>
        <dbReference type="ChEBI" id="CHEBI:15377"/>
        <dbReference type="ChEBI" id="CHEBI:15378"/>
        <dbReference type="ChEBI" id="CHEBI:29985"/>
        <dbReference type="ChEBI" id="CHEBI:30616"/>
        <dbReference type="ChEBI" id="CHEBI:43474"/>
        <dbReference type="ChEBI" id="CHEBI:58402"/>
        <dbReference type="ChEBI" id="CHEBI:456216"/>
        <dbReference type="EC" id="3.5.2.9"/>
    </reaction>
</comment>
<evidence type="ECO:0000313" key="3">
    <source>
        <dbReference type="EMBL" id="MBB6183227.1"/>
    </source>
</evidence>
<dbReference type="SUPFAM" id="SSF88713">
    <property type="entry name" value="Glycoside hydrolase/deacetylase"/>
    <property type="match status" value="1"/>
</dbReference>
<dbReference type="Gene3D" id="3.20.20.370">
    <property type="entry name" value="Glycoside hydrolase/deacetylase"/>
    <property type="match status" value="1"/>
</dbReference>
<reference evidence="2 4" key="1">
    <citation type="submission" date="2014-09" db="EMBL/GenBank/DDBJ databases">
        <title>Xanthomonadaceae 3.5X direct submission.</title>
        <authorList>
            <person name="Fang T."/>
            <person name="Wang H."/>
        </authorList>
    </citation>
    <scope>NUCLEOTIDE SEQUENCE [LARGE SCALE GENOMIC DNA]</scope>
    <source>
        <strain evidence="2 4">3.5X</strain>
    </source>
</reference>
<comment type="function">
    <text evidence="1">Catalyzes the cleavage of 5-oxoproline to form L-glutamate coupled to the hydrolysis of ATP to ADP and inorganic phosphate.</text>
</comment>
<proteinExistence type="inferred from homology"/>
<dbReference type="EC" id="3.5.2.9" evidence="1"/>
<dbReference type="HAMAP" id="MF_00691">
    <property type="entry name" value="PxpA"/>
    <property type="match status" value="1"/>
</dbReference>
<evidence type="ECO:0000313" key="2">
    <source>
        <dbReference type="EMBL" id="KGI78287.1"/>
    </source>
</evidence>
<dbReference type="GO" id="GO:0017168">
    <property type="term" value="F:5-oxoprolinase (ATP-hydrolyzing) activity"/>
    <property type="evidence" value="ECO:0007669"/>
    <property type="project" value="UniProtKB-UniRule"/>
</dbReference>
<dbReference type="GO" id="GO:0005975">
    <property type="term" value="P:carbohydrate metabolic process"/>
    <property type="evidence" value="ECO:0007669"/>
    <property type="project" value="InterPro"/>
</dbReference>
<sequence>MKRIDLNCDMGESFGPWRMGADADVMPWITSANVACGFHAGDPSIMRETVAAAVAAGVAIGAHVGLPDLAGFGRRAMALDVQQAYDITVAQIGALAAVARTQGAQLTHMKPHGALYHMVERDAELADALARAVRDVDAGMRLVGRSGGQLVAHGRQLGLTVTHEVFADRRYRPDGQLVPRGEPHAVIEDAQAAASQAVRLACDAAVEADDGSVLTLRADSICVHGDRTHAAAFARGMHERLREAGVVLRQPGA</sequence>
<keyword evidence="1" id="KW-0547">Nucleotide-binding</keyword>
<keyword evidence="4" id="KW-1185">Reference proteome</keyword>
<comment type="subunit">
    <text evidence="1">Forms a complex composed of PxpA, PxpB and PxpC.</text>
</comment>
<dbReference type="InterPro" id="IPR011330">
    <property type="entry name" value="Glyco_hydro/deAcase_b/a-brl"/>
</dbReference>
<dbReference type="HOGENOM" id="CLU_069535_0_0_6"/>
<comment type="caution">
    <text evidence="2">The sequence shown here is derived from an EMBL/GenBank/DDBJ whole genome shotgun (WGS) entry which is preliminary data.</text>
</comment>
<dbReference type="EMBL" id="JROI01000010">
    <property type="protein sequence ID" value="KGI78287.1"/>
    <property type="molecule type" value="Genomic_DNA"/>
</dbReference>